<dbReference type="SUPFAM" id="SSF56784">
    <property type="entry name" value="HAD-like"/>
    <property type="match status" value="1"/>
</dbReference>
<dbReference type="SFLD" id="SFLDG01135">
    <property type="entry name" value="C1.5.6:_HAD__Beta-PGM__Phospha"/>
    <property type="match status" value="1"/>
</dbReference>
<dbReference type="AlphaFoldDB" id="A0A4R3JUH8"/>
<dbReference type="InterPro" id="IPR050155">
    <property type="entry name" value="HAD-like_hydrolase_sf"/>
</dbReference>
<gene>
    <name evidence="1" type="ORF">EDC61_10912</name>
</gene>
<dbReference type="Proteomes" id="UP000295135">
    <property type="component" value="Unassembled WGS sequence"/>
</dbReference>
<dbReference type="PANTHER" id="PTHR43434">
    <property type="entry name" value="PHOSPHOGLYCOLATE PHOSPHATASE"/>
    <property type="match status" value="1"/>
</dbReference>
<dbReference type="InterPro" id="IPR023214">
    <property type="entry name" value="HAD_sf"/>
</dbReference>
<dbReference type="OrthoDB" id="9782449at2"/>
<dbReference type="SFLD" id="SFLDS00003">
    <property type="entry name" value="Haloacid_Dehalogenase"/>
    <property type="match status" value="1"/>
</dbReference>
<evidence type="ECO:0000313" key="1">
    <source>
        <dbReference type="EMBL" id="TCS71468.1"/>
    </source>
</evidence>
<comment type="caution">
    <text evidence="1">The sequence shown here is derived from an EMBL/GenBank/DDBJ whole genome shotgun (WGS) entry which is preliminary data.</text>
</comment>
<dbReference type="InterPro" id="IPR023198">
    <property type="entry name" value="PGP-like_dom2"/>
</dbReference>
<dbReference type="NCBIfam" id="TIGR01549">
    <property type="entry name" value="HAD-SF-IA-v1"/>
    <property type="match status" value="1"/>
</dbReference>
<evidence type="ECO:0000313" key="2">
    <source>
        <dbReference type="Proteomes" id="UP000295135"/>
    </source>
</evidence>
<keyword evidence="2" id="KW-1185">Reference proteome</keyword>
<sequence>MAKRFDLLIFDWDGTLLDSAGTIVASIQAACADIGWPVPSREAASHIIGLGLKEAIAALFPDMPEAEQPRLAERYRYHYLAQDQDIPLFDGAAELIAELHSRGFLLAVATGKARRGLIRAFEHSGLEPYFHASRTADETFSKPNPTMLIELLDELMVERERALMIGDTSHDLQMAQNAGVPALAAGYGAHPADSLHAYRPLAVCHRFEELAEWLRTHA</sequence>
<dbReference type="EMBL" id="SLZY01000009">
    <property type="protein sequence ID" value="TCS71468.1"/>
    <property type="molecule type" value="Genomic_DNA"/>
</dbReference>
<accession>A0A4R3JUH8</accession>
<dbReference type="GO" id="GO:0008967">
    <property type="term" value="F:phosphoglycolate phosphatase activity"/>
    <property type="evidence" value="ECO:0007669"/>
    <property type="project" value="TreeGrafter"/>
</dbReference>
<dbReference type="GO" id="GO:0005829">
    <property type="term" value="C:cytosol"/>
    <property type="evidence" value="ECO:0007669"/>
    <property type="project" value="TreeGrafter"/>
</dbReference>
<dbReference type="Gene3D" id="1.10.150.240">
    <property type="entry name" value="Putative phosphatase, domain 2"/>
    <property type="match status" value="1"/>
</dbReference>
<dbReference type="InterPro" id="IPR041492">
    <property type="entry name" value="HAD_2"/>
</dbReference>
<dbReference type="Pfam" id="PF13419">
    <property type="entry name" value="HAD_2"/>
    <property type="match status" value="1"/>
</dbReference>
<dbReference type="SFLD" id="SFLDG01129">
    <property type="entry name" value="C1.5:_HAD__Beta-PGM__Phosphata"/>
    <property type="match status" value="1"/>
</dbReference>
<name>A0A4R3JUH8_9PROT</name>
<dbReference type="RefSeq" id="WP_126461383.1">
    <property type="nucleotide sequence ID" value="NZ_AP018721.1"/>
</dbReference>
<dbReference type="InterPro" id="IPR036412">
    <property type="entry name" value="HAD-like_sf"/>
</dbReference>
<dbReference type="PANTHER" id="PTHR43434:SF24">
    <property type="entry name" value="HYDROLASE-RELATED"/>
    <property type="match status" value="1"/>
</dbReference>
<reference evidence="1 2" key="1">
    <citation type="submission" date="2019-03" db="EMBL/GenBank/DDBJ databases">
        <title>Genomic Encyclopedia of Type Strains, Phase IV (KMG-IV): sequencing the most valuable type-strain genomes for metagenomic binning, comparative biology and taxonomic classification.</title>
        <authorList>
            <person name="Goeker M."/>
        </authorList>
    </citation>
    <scope>NUCLEOTIDE SEQUENCE [LARGE SCALE GENOMIC DNA]</scope>
    <source>
        <strain evidence="1 2">DSM 103923</strain>
    </source>
</reference>
<dbReference type="GO" id="GO:0006281">
    <property type="term" value="P:DNA repair"/>
    <property type="evidence" value="ECO:0007669"/>
    <property type="project" value="TreeGrafter"/>
</dbReference>
<dbReference type="Gene3D" id="3.40.50.1000">
    <property type="entry name" value="HAD superfamily/HAD-like"/>
    <property type="match status" value="1"/>
</dbReference>
<organism evidence="1 2">
    <name type="scientific">Sulfuritortus calidifontis</name>
    <dbReference type="NCBI Taxonomy" id="1914471"/>
    <lineage>
        <taxon>Bacteria</taxon>
        <taxon>Pseudomonadati</taxon>
        <taxon>Pseudomonadota</taxon>
        <taxon>Betaproteobacteria</taxon>
        <taxon>Nitrosomonadales</taxon>
        <taxon>Thiobacillaceae</taxon>
        <taxon>Sulfuritortus</taxon>
    </lineage>
</organism>
<proteinExistence type="predicted"/>
<protein>
    <submittedName>
        <fullName evidence="1">Phosphoglycolate phosphatase</fullName>
    </submittedName>
</protein>
<dbReference type="InterPro" id="IPR006439">
    <property type="entry name" value="HAD-SF_hydro_IA"/>
</dbReference>